<evidence type="ECO:0000256" key="7">
    <source>
        <dbReference type="ARBA" id="ARBA00023119"/>
    </source>
</evidence>
<dbReference type="Gene3D" id="3.40.50.410">
    <property type="entry name" value="von Willebrand factor, type A domain"/>
    <property type="match status" value="3"/>
</dbReference>
<protein>
    <submittedName>
        <fullName evidence="10">COL6A</fullName>
    </submittedName>
</protein>
<feature type="domain" description="VWFA" evidence="9">
    <location>
        <begin position="7"/>
        <end position="197"/>
    </location>
</feature>
<sequence length="626" mass="68144">MCDSPVDIVFVLDTSASIGQTNFAKQINFIHDIVNMLNIGPGTRQSRVATVSFSSNVVFEFGFTDDQNEVDVLNAVDKINYVSGSSTRTYLGLEYVHKTVFATGNGERPGIANVVVVLTDGNTNPGHAPITSLEGKQLTQTEASHIKSLPAYVFAIGIGSGVDKTEINGMASKPSDTFSILVDSYDTLDTSVIKNTVLTRVCKAVPPPAPPAPTTPPPRDDPACYKKKADVFFIVDTSSSLNVFENVKKELNFVGDVIDAFEVGSDQVRVGMMTFSNDPEMLFQLDDFKTKEEIAKVLMEMNANDWKGGNTYMDKALRLLMKEGLSTSHGSRHGVPQIAVIITDGRATDRKEFEKAVNELRQTNYIVFAIGVGPQRDPDELKKISSDASRVFEVENVQSLQAIRQELVVKLCEQGDQPAPPVVTCEGAEADVIFVADSSRSIGSAAFKELKKFAVDVVKRFTVSPSDIQVGFIIFGNDTNFEFTLGSYRDQDEVIKAISNVKYLQGMQLTYTNKALTLLTRYGFSNLNGGRGGKIPKIAILITDGEPTDIEATRIAAEKGKQEGIIIFAIGVGQYIDQTELDIMASSPAETHSFAVDNYAALSSIEESLAEKTCTAARKTKKGLFF</sequence>
<dbReference type="CDD" id="cd01450">
    <property type="entry name" value="vWFA_subfamily_ECM"/>
    <property type="match status" value="2"/>
</dbReference>
<keyword evidence="3" id="KW-0272">Extracellular matrix</keyword>
<dbReference type="PRINTS" id="PR00453">
    <property type="entry name" value="VWFADOMAIN"/>
</dbReference>
<dbReference type="PROSITE" id="PS50234">
    <property type="entry name" value="VWFA"/>
    <property type="match status" value="3"/>
</dbReference>
<evidence type="ECO:0000313" key="11">
    <source>
        <dbReference type="Proteomes" id="UP000507470"/>
    </source>
</evidence>
<dbReference type="InterPro" id="IPR050525">
    <property type="entry name" value="ECM_Assembly_Org"/>
</dbReference>
<name>A0A6J8BKC3_MYTCO</name>
<dbReference type="SUPFAM" id="SSF53300">
    <property type="entry name" value="vWA-like"/>
    <property type="match status" value="3"/>
</dbReference>
<keyword evidence="7" id="KW-0176">Collagen</keyword>
<comment type="subcellular location">
    <subcellularLocation>
        <location evidence="1">Secreted</location>
        <location evidence="1">Extracellular space</location>
        <location evidence="1">Extracellular matrix</location>
    </subcellularLocation>
</comment>
<dbReference type="SMART" id="SM00327">
    <property type="entry name" value="VWA"/>
    <property type="match status" value="3"/>
</dbReference>
<feature type="domain" description="VWFA" evidence="9">
    <location>
        <begin position="431"/>
        <end position="609"/>
    </location>
</feature>
<dbReference type="GO" id="GO:0007155">
    <property type="term" value="P:cell adhesion"/>
    <property type="evidence" value="ECO:0007669"/>
    <property type="project" value="UniProtKB-KW"/>
</dbReference>
<keyword evidence="5" id="KW-0677">Repeat</keyword>
<evidence type="ECO:0000256" key="1">
    <source>
        <dbReference type="ARBA" id="ARBA00004498"/>
    </source>
</evidence>
<evidence type="ECO:0000256" key="2">
    <source>
        <dbReference type="ARBA" id="ARBA00022525"/>
    </source>
</evidence>
<keyword evidence="11" id="KW-1185">Reference proteome</keyword>
<dbReference type="GO" id="GO:0005581">
    <property type="term" value="C:collagen trimer"/>
    <property type="evidence" value="ECO:0007669"/>
    <property type="project" value="UniProtKB-KW"/>
</dbReference>
<proteinExistence type="predicted"/>
<dbReference type="FunFam" id="3.40.50.410:FF:000003">
    <property type="entry name" value="Collagen type VI alpha 3 chain"/>
    <property type="match status" value="1"/>
</dbReference>
<feature type="domain" description="VWFA" evidence="9">
    <location>
        <begin position="230"/>
        <end position="407"/>
    </location>
</feature>
<evidence type="ECO:0000313" key="10">
    <source>
        <dbReference type="EMBL" id="CAC5383550.1"/>
    </source>
</evidence>
<dbReference type="AlphaFoldDB" id="A0A6J8BKC3"/>
<keyword evidence="6" id="KW-0130">Cell adhesion</keyword>
<evidence type="ECO:0000259" key="9">
    <source>
        <dbReference type="PROSITE" id="PS50234"/>
    </source>
</evidence>
<dbReference type="PANTHER" id="PTHR24020:SF20">
    <property type="entry name" value="PH DOMAIN-CONTAINING PROTEIN"/>
    <property type="match status" value="1"/>
</dbReference>
<keyword evidence="8" id="KW-0325">Glycoprotein</keyword>
<evidence type="ECO:0000256" key="6">
    <source>
        <dbReference type="ARBA" id="ARBA00022889"/>
    </source>
</evidence>
<dbReference type="EMBL" id="CACVKT020003408">
    <property type="protein sequence ID" value="CAC5383550.1"/>
    <property type="molecule type" value="Genomic_DNA"/>
</dbReference>
<dbReference type="OrthoDB" id="6119783at2759"/>
<dbReference type="FunFam" id="3.40.50.410:FF:000004">
    <property type="entry name" value="collagen alpha-6(VI) chain"/>
    <property type="match status" value="1"/>
</dbReference>
<dbReference type="Pfam" id="PF00092">
    <property type="entry name" value="VWA"/>
    <property type="match status" value="3"/>
</dbReference>
<evidence type="ECO:0000256" key="3">
    <source>
        <dbReference type="ARBA" id="ARBA00022530"/>
    </source>
</evidence>
<keyword evidence="4" id="KW-0732">Signal</keyword>
<dbReference type="Proteomes" id="UP000507470">
    <property type="component" value="Unassembled WGS sequence"/>
</dbReference>
<dbReference type="InterPro" id="IPR002035">
    <property type="entry name" value="VWF_A"/>
</dbReference>
<evidence type="ECO:0000256" key="5">
    <source>
        <dbReference type="ARBA" id="ARBA00022737"/>
    </source>
</evidence>
<dbReference type="CDD" id="cd01472">
    <property type="entry name" value="vWA_collagen"/>
    <property type="match status" value="1"/>
</dbReference>
<accession>A0A6J8BKC3</accession>
<organism evidence="10 11">
    <name type="scientific">Mytilus coruscus</name>
    <name type="common">Sea mussel</name>
    <dbReference type="NCBI Taxonomy" id="42192"/>
    <lineage>
        <taxon>Eukaryota</taxon>
        <taxon>Metazoa</taxon>
        <taxon>Spiralia</taxon>
        <taxon>Lophotrochozoa</taxon>
        <taxon>Mollusca</taxon>
        <taxon>Bivalvia</taxon>
        <taxon>Autobranchia</taxon>
        <taxon>Pteriomorphia</taxon>
        <taxon>Mytilida</taxon>
        <taxon>Mytiloidea</taxon>
        <taxon>Mytilidae</taxon>
        <taxon>Mytilinae</taxon>
        <taxon>Mytilus</taxon>
    </lineage>
</organism>
<evidence type="ECO:0000256" key="4">
    <source>
        <dbReference type="ARBA" id="ARBA00022729"/>
    </source>
</evidence>
<keyword evidence="2" id="KW-0964">Secreted</keyword>
<reference evidence="10 11" key="1">
    <citation type="submission" date="2020-06" db="EMBL/GenBank/DDBJ databases">
        <authorList>
            <person name="Li R."/>
            <person name="Bekaert M."/>
        </authorList>
    </citation>
    <scope>NUCLEOTIDE SEQUENCE [LARGE SCALE GENOMIC DNA]</scope>
    <source>
        <strain evidence="11">wild</strain>
    </source>
</reference>
<dbReference type="InterPro" id="IPR036465">
    <property type="entry name" value="vWFA_dom_sf"/>
</dbReference>
<gene>
    <name evidence="10" type="ORF">MCOR_19283</name>
</gene>
<dbReference type="PANTHER" id="PTHR24020">
    <property type="entry name" value="COLLAGEN ALPHA"/>
    <property type="match status" value="1"/>
</dbReference>
<evidence type="ECO:0000256" key="8">
    <source>
        <dbReference type="ARBA" id="ARBA00023180"/>
    </source>
</evidence>